<proteinExistence type="predicted"/>
<evidence type="ECO:0000256" key="1">
    <source>
        <dbReference type="SAM" id="MobiDB-lite"/>
    </source>
</evidence>
<feature type="signal peptide" evidence="2">
    <location>
        <begin position="1"/>
        <end position="22"/>
    </location>
</feature>
<feature type="region of interest" description="Disordered" evidence="1">
    <location>
        <begin position="218"/>
        <end position="255"/>
    </location>
</feature>
<evidence type="ECO:0000256" key="2">
    <source>
        <dbReference type="SAM" id="SignalP"/>
    </source>
</evidence>
<keyword evidence="2" id="KW-0732">Signal</keyword>
<evidence type="ECO:0000313" key="4">
    <source>
        <dbReference type="Proteomes" id="UP001162060"/>
    </source>
</evidence>
<organism evidence="3 4">
    <name type="scientific">Peronospora matthiolae</name>
    <dbReference type="NCBI Taxonomy" id="2874970"/>
    <lineage>
        <taxon>Eukaryota</taxon>
        <taxon>Sar</taxon>
        <taxon>Stramenopiles</taxon>
        <taxon>Oomycota</taxon>
        <taxon>Peronosporomycetes</taxon>
        <taxon>Peronosporales</taxon>
        <taxon>Peronosporaceae</taxon>
        <taxon>Peronospora</taxon>
    </lineage>
</organism>
<gene>
    <name evidence="3" type="ORF">PM001_LOCUS21187</name>
</gene>
<dbReference type="AlphaFoldDB" id="A0AAV1UR11"/>
<dbReference type="EMBL" id="CAKLBY020000223">
    <property type="protein sequence ID" value="CAK7936037.1"/>
    <property type="molecule type" value="Genomic_DNA"/>
</dbReference>
<protein>
    <submittedName>
        <fullName evidence="3">Uncharacterized protein</fullName>
    </submittedName>
</protein>
<comment type="caution">
    <text evidence="3">The sequence shown here is derived from an EMBL/GenBank/DDBJ whole genome shotgun (WGS) entry which is preliminary data.</text>
</comment>
<accession>A0AAV1UR11</accession>
<sequence>MQLLLLVAVSFAFPACTHVVVAIAETDQVERPLSTTTNHSLIPAFTFHNMVAKDSRFNSDREDEKAAASVADGEERMLEQFSNALSGIVAATVEKGALEVARVAQAESSLATKVAGRLPAAGPVKALPVALAAKIAKPRATKGTGKKKLSFLKASVSEGKAAKHEISKPAVATKAKTNKRGYRLIINRYDVQERDKVDKYELDGLNGIARDQASKIERRPRMAATIRSAKKRAPVKKEGTEGGETSLVIPKEAEK</sequence>
<dbReference type="Proteomes" id="UP001162060">
    <property type="component" value="Unassembled WGS sequence"/>
</dbReference>
<reference evidence="3" key="1">
    <citation type="submission" date="2024-01" db="EMBL/GenBank/DDBJ databases">
        <authorList>
            <person name="Webb A."/>
        </authorList>
    </citation>
    <scope>NUCLEOTIDE SEQUENCE</scope>
    <source>
        <strain evidence="3">Pm1</strain>
    </source>
</reference>
<feature type="chain" id="PRO_5043976607" evidence="2">
    <location>
        <begin position="23"/>
        <end position="255"/>
    </location>
</feature>
<name>A0AAV1UR11_9STRA</name>
<evidence type="ECO:0000313" key="3">
    <source>
        <dbReference type="EMBL" id="CAK7936037.1"/>
    </source>
</evidence>